<dbReference type="InterPro" id="IPR011042">
    <property type="entry name" value="6-blade_b-propeller_TolB-like"/>
</dbReference>
<sequence length="781" mass="88194">MRVRFRQTGQWVWQLLLAVFSSVWQFLGRIGLALRKFLIWIIWKPLFYLTMPIWLPLRWLLWDTAAAAAPPTWRFLGRMGVALRHLLIVGLWRPFLFLLIRPLIWSFQHVLKPVAVWLLQLLQNLFRRLGQTIWRRTAPQRAIYGRRFGSPWRLFKARLRLFWRRPKPPATAIIAPRVPRENMRTVRTFRLATAVAALALITLVAVLSMRDPQPANTVAADDRPLEPITIILTPTPLPATPTVIPTVSVKLTPWATPNPLDGGGAVIFTQRLAGNNDIYVLPVGQANPIRMTTHPAEDRDPAWGPDGSEIAFASRRDGNWELYVYNISDRALRRVTNNLAYDAAPSWSPDGQWLAYESYRDGNLDIYLVKADGSEGPFRLTDDPAPDFAPAWSPGGRHIAFTSWRAGSRDIFMLSLDAGINADAQNMTQSPDLQEDEASFAPNGRSLAYSETSAGFPVIYALPLSEGYEAAGEPFSVGQQGRDPAWSPDRRSVLFVYDQAERSFLLSGSVEAWSVVPQMIVSEGRIDDPSWTAVRLAPGLASRLQNIDQNIDQFAADGPLFVEALAESQPGQPSSLLFPVAVNAPAPYLSDAVDQSFQALRQQIIAEAGWDFLGQLDGMFEAIDARPLPGQTVQSWSKAGRAFDFYFREALGFEPQVELLKLELNGEVYWRVFVKTAVQDGTLGEPLRDLTWDFQARSGDDPSYYEQGGKWREAVPAGYYIDFTALAADYGWEWTPSNPNWRTFFPDIRFWHYEKQEGLTWEAAMRQLYTDDELAPLLQRP</sequence>
<evidence type="ECO:0000256" key="2">
    <source>
        <dbReference type="SAM" id="Phobius"/>
    </source>
</evidence>
<dbReference type="InterPro" id="IPR011659">
    <property type="entry name" value="WD40"/>
</dbReference>
<proteinExistence type="inferred from homology"/>
<organism evidence="3">
    <name type="scientific">hydrothermal vent metagenome</name>
    <dbReference type="NCBI Taxonomy" id="652676"/>
    <lineage>
        <taxon>unclassified sequences</taxon>
        <taxon>metagenomes</taxon>
        <taxon>ecological metagenomes</taxon>
    </lineage>
</organism>
<feature type="transmembrane region" description="Helical" evidence="2">
    <location>
        <begin position="189"/>
        <end position="209"/>
    </location>
</feature>
<gene>
    <name evidence="3" type="ORF">MNBD_CHLOROFLEXI01-4371</name>
</gene>
<reference evidence="3" key="1">
    <citation type="submission" date="2018-06" db="EMBL/GenBank/DDBJ databases">
        <authorList>
            <person name="Zhirakovskaya E."/>
        </authorList>
    </citation>
    <scope>NUCLEOTIDE SEQUENCE</scope>
</reference>
<dbReference type="PANTHER" id="PTHR36842">
    <property type="entry name" value="PROTEIN TOLB HOMOLOG"/>
    <property type="match status" value="1"/>
</dbReference>
<comment type="similarity">
    <text evidence="1">Belongs to the TolB family.</text>
</comment>
<feature type="transmembrane region" description="Helical" evidence="2">
    <location>
        <begin position="12"/>
        <end position="31"/>
    </location>
</feature>
<dbReference type="AlphaFoldDB" id="A0A3B0VTE8"/>
<dbReference type="Gene3D" id="2.120.10.30">
    <property type="entry name" value="TolB, C-terminal domain"/>
    <property type="match status" value="2"/>
</dbReference>
<evidence type="ECO:0000256" key="1">
    <source>
        <dbReference type="ARBA" id="ARBA00009820"/>
    </source>
</evidence>
<name>A0A3B0VTE8_9ZZZZ</name>
<protein>
    <submittedName>
        <fullName evidence="3">TolB protein, periplasmic protein involved in the tonb-independent uptake of group A colicins</fullName>
    </submittedName>
</protein>
<dbReference type="PANTHER" id="PTHR36842:SF1">
    <property type="entry name" value="PROTEIN TOLB"/>
    <property type="match status" value="1"/>
</dbReference>
<dbReference type="Pfam" id="PF07676">
    <property type="entry name" value="PD40"/>
    <property type="match status" value="4"/>
</dbReference>
<keyword evidence="2" id="KW-1133">Transmembrane helix</keyword>
<feature type="transmembrane region" description="Helical" evidence="2">
    <location>
        <begin position="82"/>
        <end position="104"/>
    </location>
</feature>
<feature type="transmembrane region" description="Helical" evidence="2">
    <location>
        <begin position="37"/>
        <end position="61"/>
    </location>
</feature>
<accession>A0A3B0VTE8</accession>
<keyword evidence="2" id="KW-0812">Transmembrane</keyword>
<evidence type="ECO:0000313" key="3">
    <source>
        <dbReference type="EMBL" id="VAW40129.1"/>
    </source>
</evidence>
<dbReference type="SUPFAM" id="SSF69304">
    <property type="entry name" value="Tricorn protease N-terminal domain"/>
    <property type="match status" value="1"/>
</dbReference>
<dbReference type="EMBL" id="UOEU01000779">
    <property type="protein sequence ID" value="VAW40129.1"/>
    <property type="molecule type" value="Genomic_DNA"/>
</dbReference>
<keyword evidence="2" id="KW-0472">Membrane</keyword>